<evidence type="ECO:0000313" key="1">
    <source>
        <dbReference type="EMBL" id="MDD7973427.1"/>
    </source>
</evidence>
<dbReference type="Proteomes" id="UP001431784">
    <property type="component" value="Unassembled WGS sequence"/>
</dbReference>
<protein>
    <recommendedName>
        <fullName evidence="3">SlyX family protein</fullName>
    </recommendedName>
</protein>
<gene>
    <name evidence="1" type="ORF">PUT78_20390</name>
</gene>
<dbReference type="RefSeq" id="WP_274354096.1">
    <property type="nucleotide sequence ID" value="NZ_JAQZSM010000034.1"/>
</dbReference>
<organism evidence="1 2">
    <name type="scientific">Roseinatronobacter alkalisoli</name>
    <dbReference type="NCBI Taxonomy" id="3028235"/>
    <lineage>
        <taxon>Bacteria</taxon>
        <taxon>Pseudomonadati</taxon>
        <taxon>Pseudomonadota</taxon>
        <taxon>Alphaproteobacteria</taxon>
        <taxon>Rhodobacterales</taxon>
        <taxon>Paracoccaceae</taxon>
        <taxon>Roseinatronobacter</taxon>
    </lineage>
</organism>
<reference evidence="1" key="1">
    <citation type="submission" date="2023-02" db="EMBL/GenBank/DDBJ databases">
        <title>Description of Roseinatronobacter alkalisoli sp. nov., an alkaliphilic bacerium isolated from soda soil.</title>
        <authorList>
            <person name="Wei W."/>
        </authorList>
    </citation>
    <scope>NUCLEOTIDE SEQUENCE</scope>
    <source>
        <strain evidence="1">HJB301</strain>
    </source>
</reference>
<name>A0ABT5TGY7_9RHOB</name>
<comment type="caution">
    <text evidence="1">The sequence shown here is derived from an EMBL/GenBank/DDBJ whole genome shotgun (WGS) entry which is preliminary data.</text>
</comment>
<keyword evidence="2" id="KW-1185">Reference proteome</keyword>
<sequence>MTPARLAQLQRHVATITTLDELDGFRTQLSEQQEMTTDIMAAIRDRQDVLLGRGPARRTQYQRLK</sequence>
<evidence type="ECO:0000313" key="2">
    <source>
        <dbReference type="Proteomes" id="UP001431784"/>
    </source>
</evidence>
<accession>A0ABT5TGY7</accession>
<evidence type="ECO:0008006" key="3">
    <source>
        <dbReference type="Google" id="ProtNLM"/>
    </source>
</evidence>
<proteinExistence type="predicted"/>
<dbReference type="EMBL" id="JAQZSM010000034">
    <property type="protein sequence ID" value="MDD7973427.1"/>
    <property type="molecule type" value="Genomic_DNA"/>
</dbReference>